<name>A0A7S0ZGU6_9RHOD</name>
<feature type="compositionally biased region" description="Basic and acidic residues" evidence="1">
    <location>
        <begin position="11"/>
        <end position="29"/>
    </location>
</feature>
<dbReference type="AlphaFoldDB" id="A0A7S0ZGU6"/>
<gene>
    <name evidence="2" type="ORF">TOLI1172_LOCUS5677</name>
</gene>
<evidence type="ECO:0000256" key="1">
    <source>
        <dbReference type="SAM" id="MobiDB-lite"/>
    </source>
</evidence>
<evidence type="ECO:0000313" key="2">
    <source>
        <dbReference type="EMBL" id="CAD8821282.1"/>
    </source>
</evidence>
<accession>A0A7S0ZGU6</accession>
<sequence length="154" mass="17290">MGGNPSYKPNVAREHSERKGNMRDFHSLDRAIPVNDTQSQRNLRAPGAARNSESRRFYPSTWAQSQRLSLRTPSATSPWRTASYIRKPASPVGASRLSVAGSERRVISKQRYDRPVQAQQDLGSGRLTVRPTVIPEDLRTASARKHTKGLYSFK</sequence>
<organism evidence="2">
    <name type="scientific">Timspurckia oligopyrenoides</name>
    <dbReference type="NCBI Taxonomy" id="708627"/>
    <lineage>
        <taxon>Eukaryota</taxon>
        <taxon>Rhodophyta</taxon>
        <taxon>Bangiophyceae</taxon>
        <taxon>Porphyridiales</taxon>
        <taxon>Porphyridiaceae</taxon>
        <taxon>Timspurckia</taxon>
    </lineage>
</organism>
<proteinExistence type="predicted"/>
<feature type="region of interest" description="Disordered" evidence="1">
    <location>
        <begin position="1"/>
        <end position="57"/>
    </location>
</feature>
<dbReference type="EMBL" id="HBFP01007927">
    <property type="protein sequence ID" value="CAD8821282.1"/>
    <property type="molecule type" value="Transcribed_RNA"/>
</dbReference>
<reference evidence="2" key="1">
    <citation type="submission" date="2021-01" db="EMBL/GenBank/DDBJ databases">
        <authorList>
            <person name="Corre E."/>
            <person name="Pelletier E."/>
            <person name="Niang G."/>
            <person name="Scheremetjew M."/>
            <person name="Finn R."/>
            <person name="Kale V."/>
            <person name="Holt S."/>
            <person name="Cochrane G."/>
            <person name="Meng A."/>
            <person name="Brown T."/>
            <person name="Cohen L."/>
        </authorList>
    </citation>
    <scope>NUCLEOTIDE SEQUENCE</scope>
    <source>
        <strain evidence="2">CCMP3278</strain>
    </source>
</reference>
<protein>
    <submittedName>
        <fullName evidence="2">Uncharacterized protein</fullName>
    </submittedName>
</protein>